<dbReference type="GO" id="GO:0006826">
    <property type="term" value="P:iron ion transport"/>
    <property type="evidence" value="ECO:0007669"/>
    <property type="project" value="UniProtKB-KW"/>
</dbReference>
<keyword evidence="11 12" id="KW-0998">Cell outer membrane</keyword>
<keyword evidence="4" id="KW-0410">Iron transport</keyword>
<dbReference type="InterPro" id="IPR010917">
    <property type="entry name" value="TonB_rcpt_CS"/>
</dbReference>
<dbReference type="KEGG" id="nao:Y958_14675"/>
<dbReference type="Pfam" id="PF07715">
    <property type="entry name" value="Plug"/>
    <property type="match status" value="1"/>
</dbReference>
<evidence type="ECO:0000256" key="4">
    <source>
        <dbReference type="ARBA" id="ARBA00022496"/>
    </source>
</evidence>
<dbReference type="PANTHER" id="PTHR32552">
    <property type="entry name" value="FERRICHROME IRON RECEPTOR-RELATED"/>
    <property type="match status" value="1"/>
</dbReference>
<keyword evidence="19" id="KW-1185">Reference proteome</keyword>
<evidence type="ECO:0000259" key="17">
    <source>
        <dbReference type="Pfam" id="PF07715"/>
    </source>
</evidence>
<accession>A0A248JU08</accession>
<evidence type="ECO:0000256" key="12">
    <source>
        <dbReference type="PROSITE-ProRule" id="PRU01360"/>
    </source>
</evidence>
<evidence type="ECO:0000256" key="13">
    <source>
        <dbReference type="PROSITE-ProRule" id="PRU10144"/>
    </source>
</evidence>
<organism evidence="18 19">
    <name type="scientific">Nitrospirillum viridazoti CBAmc</name>
    <dbReference type="NCBI Taxonomy" id="1441467"/>
    <lineage>
        <taxon>Bacteria</taxon>
        <taxon>Pseudomonadati</taxon>
        <taxon>Pseudomonadota</taxon>
        <taxon>Alphaproteobacteria</taxon>
        <taxon>Rhodospirillales</taxon>
        <taxon>Azospirillaceae</taxon>
        <taxon>Nitrospirillum</taxon>
        <taxon>Nitrospirillum viridazoti</taxon>
    </lineage>
</organism>
<gene>
    <name evidence="18" type="ORF">Y958_14675</name>
</gene>
<evidence type="ECO:0000256" key="6">
    <source>
        <dbReference type="ARBA" id="ARBA00022729"/>
    </source>
</evidence>
<keyword evidence="2 12" id="KW-0813">Transport</keyword>
<evidence type="ECO:0000256" key="1">
    <source>
        <dbReference type="ARBA" id="ARBA00004571"/>
    </source>
</evidence>
<dbReference type="InterPro" id="IPR000531">
    <property type="entry name" value="Beta-barrel_TonB"/>
</dbReference>
<dbReference type="InterPro" id="IPR039426">
    <property type="entry name" value="TonB-dep_rcpt-like"/>
</dbReference>
<evidence type="ECO:0000256" key="2">
    <source>
        <dbReference type="ARBA" id="ARBA00022448"/>
    </source>
</evidence>
<dbReference type="Gene3D" id="2.40.170.20">
    <property type="entry name" value="TonB-dependent receptor, beta-barrel domain"/>
    <property type="match status" value="1"/>
</dbReference>
<comment type="subcellular location">
    <subcellularLocation>
        <location evidence="1 12">Cell outer membrane</location>
        <topology evidence="1 12">Multi-pass membrane protein</topology>
    </subcellularLocation>
</comment>
<evidence type="ECO:0000256" key="8">
    <source>
        <dbReference type="ARBA" id="ARBA00023065"/>
    </source>
</evidence>
<dbReference type="EMBL" id="CP022111">
    <property type="protein sequence ID" value="ASG22207.1"/>
    <property type="molecule type" value="Genomic_DNA"/>
</dbReference>
<keyword evidence="5 12" id="KW-0812">Transmembrane</keyword>
<reference evidence="18 19" key="1">
    <citation type="submission" date="2017-06" db="EMBL/GenBank/DDBJ databases">
        <title>Complete genome sequence of Nitrospirillum amazonense strain CBAmC, an endophytic nitrogen-fixing and plant growth-promoting bacterium, isolated from sugarcane.</title>
        <authorList>
            <person name="Schwab S."/>
            <person name="dos Santos Teixeira K.R."/>
            <person name="Simoes Araujo J.L."/>
            <person name="Soares Vidal M."/>
            <person name="Borges de Freitas H.R."/>
            <person name="Rivello Crivelaro A.L."/>
            <person name="Bueno de Camargo Nunes A."/>
            <person name="dos Santos C.M."/>
            <person name="Palmeira da Silva Rosa D."/>
            <person name="da Silva Padilha D."/>
            <person name="da Silva E."/>
            <person name="Araujo Terra L."/>
            <person name="Soares Mendes V."/>
            <person name="Farinelli L."/>
            <person name="Magalhaes Cruz L."/>
            <person name="Baldani J.I."/>
        </authorList>
    </citation>
    <scope>NUCLEOTIDE SEQUENCE [LARGE SCALE GENOMIC DNA]</scope>
    <source>
        <strain evidence="18 19">CBAmC</strain>
    </source>
</reference>
<dbReference type="PROSITE" id="PS52016">
    <property type="entry name" value="TONB_DEPENDENT_REC_3"/>
    <property type="match status" value="1"/>
</dbReference>
<evidence type="ECO:0000256" key="10">
    <source>
        <dbReference type="ARBA" id="ARBA00023136"/>
    </source>
</evidence>
<dbReference type="Proteomes" id="UP000197153">
    <property type="component" value="Chromosome 2"/>
</dbReference>
<feature type="short sequence motif" description="TonB C-terminal box" evidence="13">
    <location>
        <begin position="766"/>
        <end position="783"/>
    </location>
</feature>
<feature type="compositionally biased region" description="Low complexity" evidence="15">
    <location>
        <begin position="1"/>
        <end position="24"/>
    </location>
</feature>
<evidence type="ECO:0000313" key="19">
    <source>
        <dbReference type="Proteomes" id="UP000197153"/>
    </source>
</evidence>
<keyword evidence="8" id="KW-0406">Ion transport</keyword>
<keyword evidence="6" id="KW-0732">Signal</keyword>
<dbReference type="GO" id="GO:0009279">
    <property type="term" value="C:cell outer membrane"/>
    <property type="evidence" value="ECO:0007669"/>
    <property type="project" value="UniProtKB-SubCell"/>
</dbReference>
<evidence type="ECO:0000256" key="9">
    <source>
        <dbReference type="ARBA" id="ARBA00023077"/>
    </source>
</evidence>
<comment type="similarity">
    <text evidence="12 14">Belongs to the TonB-dependent receptor family.</text>
</comment>
<evidence type="ECO:0000256" key="15">
    <source>
        <dbReference type="SAM" id="MobiDB-lite"/>
    </source>
</evidence>
<dbReference type="InterPro" id="IPR012910">
    <property type="entry name" value="Plug_dom"/>
</dbReference>
<sequence>MEVPAKAQQTSPSSPAPAAAQDAPANDDLLAEVVVTARRRAENLQDVPIAVSAVSGDALTRDGVTNVQDLQYRVPALSITSGFTQRSNAAFSMRGQRTQETQLFTDPAVGTYFAEVVQPRPYGFNAGFYDLESVQVLRGVQGTLFGRNMTGGAVLVEPAHPKMDTVEGEVRGTFGNYNAREGYAMLNVPLGDKFALRIAGDASRRDGWATDVGSGRHYNDTDYNSFRASLMAKPWEGVESLTIYDWYRSNENGTAAFLTSIAQPSVISNYEQLRQAGLITTNIPAEFAAAQALFKAHPYTLDMGAGDGGNLDAWGKPYEKNSNQGITNKTTIELSDDLTLKNIFGWRRLTRDVVQDYDGIPAFLITPYQFARISNYSEELQLQGSAFNKDLTYILGGYFFKETGIDGSYANTLPQLVFAGARVPQTTPASLFIQQQTGQGYSQSYAAFAAGTYKITPEISLSSGVRYNLDQKKITVVSALPNLNSCQFDTDLATPGIQSVPMSQCAFGNHADFAQITYDATLQYEPSDHLTTYASFRHGYRSGGFSTRATNWLQLQPFRPEKVDEYEIGLKSNGRLWDGRWTTSAALFLQNGSDVQKQRAASVDTNGDGIPDTIVTVIDNTAEQRNTGGELEFTYNTDVFSLTGFYSYVNVEIEKGAAVLNGLHEIAQRGMPRHQLGLTGTVYAPIDPSWGQAQFTANFTWRSQIYLDDFEIQGRQSPYGLVNMRVEWNDIKHTGLNAALFCNNVLDKQYRVGVLGLIAEGLGFQSSVYGDPRMYGVQIGYRF</sequence>
<dbReference type="PROSITE" id="PS01156">
    <property type="entry name" value="TONB_DEPENDENT_REC_2"/>
    <property type="match status" value="1"/>
</dbReference>
<keyword evidence="3 12" id="KW-1134">Transmembrane beta strand</keyword>
<feature type="domain" description="TonB-dependent receptor plug" evidence="17">
    <location>
        <begin position="44"/>
        <end position="153"/>
    </location>
</feature>
<proteinExistence type="inferred from homology"/>
<keyword evidence="10 12" id="KW-0472">Membrane</keyword>
<dbReference type="PANTHER" id="PTHR32552:SF81">
    <property type="entry name" value="TONB-DEPENDENT OUTER MEMBRANE RECEPTOR"/>
    <property type="match status" value="1"/>
</dbReference>
<evidence type="ECO:0000256" key="14">
    <source>
        <dbReference type="RuleBase" id="RU003357"/>
    </source>
</evidence>
<dbReference type="AlphaFoldDB" id="A0A248JU08"/>
<evidence type="ECO:0000256" key="11">
    <source>
        <dbReference type="ARBA" id="ARBA00023237"/>
    </source>
</evidence>
<evidence type="ECO:0000313" key="18">
    <source>
        <dbReference type="EMBL" id="ASG22207.1"/>
    </source>
</evidence>
<evidence type="ECO:0000256" key="3">
    <source>
        <dbReference type="ARBA" id="ARBA00022452"/>
    </source>
</evidence>
<evidence type="ECO:0000256" key="5">
    <source>
        <dbReference type="ARBA" id="ARBA00022692"/>
    </source>
</evidence>
<name>A0A248JU08_9PROT</name>
<evidence type="ECO:0000259" key="16">
    <source>
        <dbReference type="Pfam" id="PF00593"/>
    </source>
</evidence>
<keyword evidence="18" id="KW-0675">Receptor</keyword>
<protein>
    <submittedName>
        <fullName evidence="18">TonB-dependent receptor</fullName>
    </submittedName>
</protein>
<feature type="domain" description="TonB-dependent receptor-like beta-barrel" evidence="16">
    <location>
        <begin position="306"/>
        <end position="745"/>
    </location>
</feature>
<evidence type="ECO:0000256" key="7">
    <source>
        <dbReference type="ARBA" id="ARBA00023004"/>
    </source>
</evidence>
<keyword evidence="7" id="KW-0408">Iron</keyword>
<dbReference type="InterPro" id="IPR036942">
    <property type="entry name" value="Beta-barrel_TonB_sf"/>
</dbReference>
<dbReference type="Pfam" id="PF00593">
    <property type="entry name" value="TonB_dep_Rec_b-barrel"/>
    <property type="match status" value="1"/>
</dbReference>
<keyword evidence="9 14" id="KW-0798">TonB box</keyword>
<feature type="region of interest" description="Disordered" evidence="15">
    <location>
        <begin position="1"/>
        <end position="25"/>
    </location>
</feature>
<dbReference type="SUPFAM" id="SSF56935">
    <property type="entry name" value="Porins"/>
    <property type="match status" value="1"/>
</dbReference>